<proteinExistence type="inferred from homology"/>
<dbReference type="PANTHER" id="PTHR43116">
    <property type="entry name" value="PEPTIDE CHAIN RELEASE FACTOR 2"/>
    <property type="match status" value="1"/>
</dbReference>
<dbReference type="Proteomes" id="UP000789595">
    <property type="component" value="Unassembled WGS sequence"/>
</dbReference>
<dbReference type="Gene3D" id="3.30.160.20">
    <property type="match status" value="1"/>
</dbReference>
<dbReference type="Pfam" id="PF00472">
    <property type="entry name" value="RF-1"/>
    <property type="match status" value="1"/>
</dbReference>
<evidence type="ECO:0000259" key="2">
    <source>
        <dbReference type="PROSITE" id="PS00745"/>
    </source>
</evidence>
<dbReference type="InterPro" id="IPR000352">
    <property type="entry name" value="Pep_chain_release_fac_I"/>
</dbReference>
<evidence type="ECO:0000256" key="1">
    <source>
        <dbReference type="ARBA" id="ARBA00010835"/>
    </source>
</evidence>
<evidence type="ECO:0000313" key="4">
    <source>
        <dbReference type="Proteomes" id="UP000789595"/>
    </source>
</evidence>
<dbReference type="Pfam" id="PF03462">
    <property type="entry name" value="PCRF"/>
    <property type="match status" value="1"/>
</dbReference>
<comment type="caution">
    <text evidence="3">The sequence shown here is derived from an EMBL/GenBank/DDBJ whole genome shotgun (WGS) entry which is preliminary data.</text>
</comment>
<gene>
    <name evidence="3" type="ORF">PECAL_5P28960</name>
</gene>
<dbReference type="SMART" id="SM00937">
    <property type="entry name" value="PCRF"/>
    <property type="match status" value="1"/>
</dbReference>
<evidence type="ECO:0000313" key="3">
    <source>
        <dbReference type="EMBL" id="CAH0378381.1"/>
    </source>
</evidence>
<feature type="domain" description="Prokaryotic-type class I peptide chain release factors" evidence="2">
    <location>
        <begin position="340"/>
        <end position="356"/>
    </location>
</feature>
<dbReference type="PROSITE" id="PS00745">
    <property type="entry name" value="RF_PROK_I"/>
    <property type="match status" value="1"/>
</dbReference>
<dbReference type="GO" id="GO:0003747">
    <property type="term" value="F:translation release factor activity"/>
    <property type="evidence" value="ECO:0007669"/>
    <property type="project" value="InterPro"/>
</dbReference>
<dbReference type="EMBL" id="CAKKNE010000005">
    <property type="protein sequence ID" value="CAH0378381.1"/>
    <property type="molecule type" value="Genomic_DNA"/>
</dbReference>
<dbReference type="InterPro" id="IPR045853">
    <property type="entry name" value="Pep_chain_release_fac_I_sf"/>
</dbReference>
<dbReference type="Gene3D" id="3.30.70.1660">
    <property type="match status" value="1"/>
</dbReference>
<protein>
    <recommendedName>
        <fullName evidence="2">Prokaryotic-type class I peptide chain release factors domain-containing protein</fullName>
    </recommendedName>
</protein>
<dbReference type="GO" id="GO:0005737">
    <property type="term" value="C:cytoplasm"/>
    <property type="evidence" value="ECO:0007669"/>
    <property type="project" value="UniProtKB-ARBA"/>
</dbReference>
<dbReference type="OrthoDB" id="2019491at2759"/>
<sequence length="466" mass="49957">PSFSLNVPRSSALRCIAATRMLPRAAAMLLLAGAARSLRPTMRRVTRFGGARGLRPTMRRLTQAPQPTMRHLTRLLATTPTGADALPALRADLAALSDEVAKTRPPAERVAAWQNDIRDLEAAAAAPDFWDDSDAAQTALARLAALKGDRDAVAAGDALLEDAAAALDGLAESENDEESEAFYAEAATDALDALRKALEERQLAQALNGPFDACACRLEVQAGAGGLDAQDWTAMVARMYARFCDARGLQCRELERAEGDHPGCVKSVTLQVEGPHAFGLLRGERGAHRLVRQSPFNSAAKRQTSFASVEPVPELPEDHPALPQDIVDLDDNDLEITTARAGGAGGQNVNKVETAVRIVHLPTGVAVKSTRERTQAANKRDALNRLRAKLALIVAEQRAQALADVRGERVQADFGASVRSYVLHPYKLVKDDVHESSRALDVLDGELGGFVDARLRARAAASEETD</sequence>
<dbReference type="Gene3D" id="1.20.58.410">
    <property type="entry name" value="Release factor"/>
    <property type="match status" value="1"/>
</dbReference>
<dbReference type="AlphaFoldDB" id="A0A8J2SVT7"/>
<organism evidence="3 4">
    <name type="scientific">Pelagomonas calceolata</name>
    <dbReference type="NCBI Taxonomy" id="35677"/>
    <lineage>
        <taxon>Eukaryota</taxon>
        <taxon>Sar</taxon>
        <taxon>Stramenopiles</taxon>
        <taxon>Ochrophyta</taxon>
        <taxon>Pelagophyceae</taxon>
        <taxon>Pelagomonadales</taxon>
        <taxon>Pelagomonadaceae</taxon>
        <taxon>Pelagomonas</taxon>
    </lineage>
</organism>
<feature type="non-terminal residue" evidence="3">
    <location>
        <position position="1"/>
    </location>
</feature>
<comment type="similarity">
    <text evidence="1">Belongs to the prokaryotic/mitochondrial release factor family.</text>
</comment>
<name>A0A8J2SVT7_9STRA</name>
<dbReference type="SUPFAM" id="SSF75620">
    <property type="entry name" value="Release factor"/>
    <property type="match status" value="1"/>
</dbReference>
<dbReference type="InterPro" id="IPR005139">
    <property type="entry name" value="PCRF"/>
</dbReference>
<accession>A0A8J2SVT7</accession>
<dbReference type="PANTHER" id="PTHR43116:SF3">
    <property type="entry name" value="CLASS I PEPTIDE CHAIN RELEASE FACTOR"/>
    <property type="match status" value="1"/>
</dbReference>
<reference evidence="3" key="1">
    <citation type="submission" date="2021-11" db="EMBL/GenBank/DDBJ databases">
        <authorList>
            <consortium name="Genoscope - CEA"/>
            <person name="William W."/>
        </authorList>
    </citation>
    <scope>NUCLEOTIDE SEQUENCE</scope>
</reference>
<keyword evidence="4" id="KW-1185">Reference proteome</keyword>